<dbReference type="Pfam" id="PF01852">
    <property type="entry name" value="START"/>
    <property type="match status" value="2"/>
</dbReference>
<protein>
    <recommendedName>
        <fullName evidence="1">START domain-containing protein</fullName>
    </recommendedName>
</protein>
<gene>
    <name evidence="2" type="ORF">NQ315_005110</name>
</gene>
<dbReference type="SMART" id="SM00234">
    <property type="entry name" value="START"/>
    <property type="match status" value="1"/>
</dbReference>
<dbReference type="InterPro" id="IPR051213">
    <property type="entry name" value="START_lipid_transfer"/>
</dbReference>
<evidence type="ECO:0000313" key="2">
    <source>
        <dbReference type="EMBL" id="KAJ8917663.1"/>
    </source>
</evidence>
<dbReference type="Proteomes" id="UP001159042">
    <property type="component" value="Unassembled WGS sequence"/>
</dbReference>
<comment type="caution">
    <text evidence="2">The sequence shown here is derived from an EMBL/GenBank/DDBJ whole genome shotgun (WGS) entry which is preliminary data.</text>
</comment>
<dbReference type="GO" id="GO:0008289">
    <property type="term" value="F:lipid binding"/>
    <property type="evidence" value="ECO:0007669"/>
    <property type="project" value="InterPro"/>
</dbReference>
<accession>A0AAV8VTQ7</accession>
<dbReference type="AlphaFoldDB" id="A0AAV8VTQ7"/>
<dbReference type="PANTHER" id="PTHR19308">
    <property type="entry name" value="PHOSPHATIDYLCHOLINE TRANSFER PROTEIN"/>
    <property type="match status" value="1"/>
</dbReference>
<sequence length="307" mass="35363">MLQRGGIPENWRTSPYQEVFTRKIYSITRNKMEPGVVKIAEDSDFDMLKMLVDDHTNWRLEYDQGIEAKVWTKSTPNCNFRMVKVQAVFQNIHASTLFDVLHDPDYRKEWDEHMQASIEIGYLNPNNDIGYYSCTNKKKFKLINLGYYKILLLVSCPAPVKNRDFVLQRSWLDMGAEKLILNHSVEHKDYTPRKGYIRAISHLTGFVIRSLGDSCFLGYVSQTDPRGKLPPWLVNKITQKFAPKVVKTLKKAAENYESWKAAQKDPTLKPWVYPELTLLSPRVSIADCVSSHSASVTSTTNYDGEID</sequence>
<dbReference type="EMBL" id="JANEYG010000031">
    <property type="protein sequence ID" value="KAJ8917663.1"/>
    <property type="molecule type" value="Genomic_DNA"/>
</dbReference>
<reference evidence="2 3" key="1">
    <citation type="journal article" date="2023" name="Insect Mol. Biol.">
        <title>Genome sequencing provides insights into the evolution of gene families encoding plant cell wall-degrading enzymes in longhorned beetles.</title>
        <authorList>
            <person name="Shin N.R."/>
            <person name="Okamura Y."/>
            <person name="Kirsch R."/>
            <person name="Pauchet Y."/>
        </authorList>
    </citation>
    <scope>NUCLEOTIDE SEQUENCE [LARGE SCALE GENOMIC DNA]</scope>
    <source>
        <strain evidence="2">EAD_L_NR</strain>
    </source>
</reference>
<dbReference type="InterPro" id="IPR023393">
    <property type="entry name" value="START-like_dom_sf"/>
</dbReference>
<dbReference type="PROSITE" id="PS50848">
    <property type="entry name" value="START"/>
    <property type="match status" value="1"/>
</dbReference>
<organism evidence="2 3">
    <name type="scientific">Exocentrus adspersus</name>
    <dbReference type="NCBI Taxonomy" id="1586481"/>
    <lineage>
        <taxon>Eukaryota</taxon>
        <taxon>Metazoa</taxon>
        <taxon>Ecdysozoa</taxon>
        <taxon>Arthropoda</taxon>
        <taxon>Hexapoda</taxon>
        <taxon>Insecta</taxon>
        <taxon>Pterygota</taxon>
        <taxon>Neoptera</taxon>
        <taxon>Endopterygota</taxon>
        <taxon>Coleoptera</taxon>
        <taxon>Polyphaga</taxon>
        <taxon>Cucujiformia</taxon>
        <taxon>Chrysomeloidea</taxon>
        <taxon>Cerambycidae</taxon>
        <taxon>Lamiinae</taxon>
        <taxon>Acanthocinini</taxon>
        <taxon>Exocentrus</taxon>
    </lineage>
</organism>
<dbReference type="GO" id="GO:0005737">
    <property type="term" value="C:cytoplasm"/>
    <property type="evidence" value="ECO:0007669"/>
    <property type="project" value="UniProtKB-ARBA"/>
</dbReference>
<evidence type="ECO:0000259" key="1">
    <source>
        <dbReference type="PROSITE" id="PS50848"/>
    </source>
</evidence>
<dbReference type="InterPro" id="IPR002913">
    <property type="entry name" value="START_lipid-bd_dom"/>
</dbReference>
<dbReference type="Gene3D" id="3.30.530.20">
    <property type="match status" value="1"/>
</dbReference>
<keyword evidence="3" id="KW-1185">Reference proteome</keyword>
<proteinExistence type="predicted"/>
<feature type="domain" description="START" evidence="1">
    <location>
        <begin position="29"/>
        <end position="258"/>
    </location>
</feature>
<name>A0AAV8VTQ7_9CUCU</name>
<dbReference type="SUPFAM" id="SSF55961">
    <property type="entry name" value="Bet v1-like"/>
    <property type="match status" value="1"/>
</dbReference>
<dbReference type="InterPro" id="IPR041951">
    <property type="entry name" value="STARD10_START"/>
</dbReference>
<dbReference type="CDD" id="cd08871">
    <property type="entry name" value="START_STARD10-like"/>
    <property type="match status" value="1"/>
</dbReference>
<evidence type="ECO:0000313" key="3">
    <source>
        <dbReference type="Proteomes" id="UP001159042"/>
    </source>
</evidence>
<dbReference type="PANTHER" id="PTHR19308:SF14">
    <property type="entry name" value="START DOMAIN-CONTAINING PROTEIN"/>
    <property type="match status" value="1"/>
</dbReference>